<feature type="region of interest" description="Disordered" evidence="5">
    <location>
        <begin position="421"/>
        <end position="443"/>
    </location>
</feature>
<dbReference type="Proteomes" id="UP000018817">
    <property type="component" value="Unassembled WGS sequence"/>
</dbReference>
<dbReference type="PROSITE" id="PS50178">
    <property type="entry name" value="ZF_FYVE"/>
    <property type="match status" value="1"/>
</dbReference>
<evidence type="ECO:0000256" key="5">
    <source>
        <dbReference type="SAM" id="MobiDB-lite"/>
    </source>
</evidence>
<organism evidence="7 8">
    <name type="scientific">Phytophthora nicotianae (strain INRA-310)</name>
    <name type="common">Phytophthora parasitica</name>
    <dbReference type="NCBI Taxonomy" id="761204"/>
    <lineage>
        <taxon>Eukaryota</taxon>
        <taxon>Sar</taxon>
        <taxon>Stramenopiles</taxon>
        <taxon>Oomycota</taxon>
        <taxon>Peronosporomycetes</taxon>
        <taxon>Peronosporales</taxon>
        <taxon>Peronosporaceae</taxon>
        <taxon>Phytophthora</taxon>
    </lineage>
</organism>
<dbReference type="Gene3D" id="3.30.450.40">
    <property type="match status" value="1"/>
</dbReference>
<protein>
    <recommendedName>
        <fullName evidence="6">FYVE-type domain-containing protein</fullName>
    </recommendedName>
</protein>
<dbReference type="GO" id="GO:0008270">
    <property type="term" value="F:zinc ion binding"/>
    <property type="evidence" value="ECO:0007669"/>
    <property type="project" value="UniProtKB-KW"/>
</dbReference>
<dbReference type="SUPFAM" id="SSF57903">
    <property type="entry name" value="FYVE/PHD zinc finger"/>
    <property type="match status" value="1"/>
</dbReference>
<dbReference type="EMBL" id="KI669591">
    <property type="protein sequence ID" value="ETN07727.1"/>
    <property type="molecule type" value="Genomic_DNA"/>
</dbReference>
<evidence type="ECO:0000313" key="7">
    <source>
        <dbReference type="EMBL" id="ETN07727.1"/>
    </source>
</evidence>
<dbReference type="InterPro" id="IPR013083">
    <property type="entry name" value="Znf_RING/FYVE/PHD"/>
</dbReference>
<evidence type="ECO:0000256" key="1">
    <source>
        <dbReference type="ARBA" id="ARBA00022723"/>
    </source>
</evidence>
<dbReference type="InterPro" id="IPR029016">
    <property type="entry name" value="GAF-like_dom_sf"/>
</dbReference>
<dbReference type="PANTHER" id="PTHR43102:SF2">
    <property type="entry name" value="GAF DOMAIN-CONTAINING PROTEIN"/>
    <property type="match status" value="1"/>
</dbReference>
<dbReference type="RefSeq" id="XP_008907012.1">
    <property type="nucleotide sequence ID" value="XM_008908764.1"/>
</dbReference>
<gene>
    <name evidence="7" type="ORF">PPTG_23163</name>
</gene>
<feature type="domain" description="FYVE-type" evidence="6">
    <location>
        <begin position="339"/>
        <end position="399"/>
    </location>
</feature>
<reference evidence="7 8" key="2">
    <citation type="submission" date="2013-11" db="EMBL/GenBank/DDBJ databases">
        <title>The Genome Sequence of Phytophthora parasitica INRA-310.</title>
        <authorList>
            <consortium name="The Broad Institute Genomics Platform"/>
            <person name="Russ C."/>
            <person name="Tyler B."/>
            <person name="Panabieres F."/>
            <person name="Shan W."/>
            <person name="Tripathy S."/>
            <person name="Grunwald N."/>
            <person name="Machado M."/>
            <person name="Johnson C.S."/>
            <person name="Arredondo F."/>
            <person name="Hong C."/>
            <person name="Coffey M."/>
            <person name="Young S.K."/>
            <person name="Zeng Q."/>
            <person name="Gargeya S."/>
            <person name="Fitzgerald M."/>
            <person name="Abouelleil A."/>
            <person name="Alvarado L."/>
            <person name="Chapman S.B."/>
            <person name="Gainer-Dewar J."/>
            <person name="Goldberg J."/>
            <person name="Griggs A."/>
            <person name="Gujja S."/>
            <person name="Hansen M."/>
            <person name="Howarth C."/>
            <person name="Imamovic A."/>
            <person name="Ireland A."/>
            <person name="Larimer J."/>
            <person name="McCowan C."/>
            <person name="Murphy C."/>
            <person name="Pearson M."/>
            <person name="Poon T.W."/>
            <person name="Priest M."/>
            <person name="Roberts A."/>
            <person name="Saif S."/>
            <person name="Shea T."/>
            <person name="Sykes S."/>
            <person name="Wortman J."/>
            <person name="Nusbaum C."/>
            <person name="Birren B."/>
        </authorList>
    </citation>
    <scope>NUCLEOTIDE SEQUENCE [LARGE SCALE GENOMIC DNA]</scope>
    <source>
        <strain evidence="7 8">INRA-310</strain>
    </source>
</reference>
<accession>W2Q3I5</accession>
<dbReference type="VEuPathDB" id="FungiDB:PPTG_23163"/>
<evidence type="ECO:0000259" key="6">
    <source>
        <dbReference type="PROSITE" id="PS50178"/>
    </source>
</evidence>
<dbReference type="STRING" id="761204.W2Q3I5"/>
<evidence type="ECO:0000313" key="8">
    <source>
        <dbReference type="Proteomes" id="UP000018817"/>
    </source>
</evidence>
<evidence type="ECO:0000256" key="3">
    <source>
        <dbReference type="ARBA" id="ARBA00022833"/>
    </source>
</evidence>
<dbReference type="CDD" id="cd00065">
    <property type="entry name" value="FYVE_like_SF"/>
    <property type="match status" value="1"/>
</dbReference>
<feature type="region of interest" description="Disordered" evidence="5">
    <location>
        <begin position="43"/>
        <end position="66"/>
    </location>
</feature>
<proteinExistence type="predicted"/>
<dbReference type="GeneID" id="20191762"/>
<keyword evidence="2 4" id="KW-0863">Zinc-finger</keyword>
<dbReference type="OMA" id="KMETHNG"/>
<feature type="compositionally biased region" description="Low complexity" evidence="5">
    <location>
        <begin position="46"/>
        <end position="63"/>
    </location>
</feature>
<dbReference type="AlphaFoldDB" id="W2Q3I5"/>
<name>W2Q3I5_PHYN3</name>
<keyword evidence="3" id="KW-0862">Zinc</keyword>
<sequence length="801" mass="89645">MREPFKVFLSRVHCIRRHVRFVRFVSLSPAMVSRNIRLHLDKPRESSVSSSSSTDSVASSWSDGEPPAPPFPLAIALRDVMADAEALHDRVDFATYIDIAESPRLPLCRDGREQWKRLERSSTFTLLKREDEVLALARLDASVEEVAKILGGTTDPMHAAAMKALYGDSFIAGSVAYIQRPRPYEEDQVYQQLAVKSSNFVHSDMLGNNEQWCFAEILRCKSDGDSFTLTQGSLSSQQAHSLPARSALKDSSRRVAQLRDVTAAYLVERMPGSHGLRVVFHAIHRPNATTEHENEDRVLTRRVVRARLLRLGRGISQLSQLARRRRFGMQVYADRSAFDERNPRCICCTRKFTILFPRTRCYLCGYYICVTCSSSEKMETHNGRLVSIIVCSRCRNSVTACDYDHMMTVIPGPERVLPDSQSCLLSPTSSTTSDSSSYSFASSDSSSSLMLADLLDQVADDDEDSGRRQAAFTVLNQLIAADQTETQNQVDKNATLLRKASTSPRSLMMAKQAMDVSECPADLDACKFASAESRPYPMIAAVIKNEEEEESKEEDPVNYPIPSNEEARMASIEHFRLHDVINVPELNVICTLAAAEMNCPHSVLTLVERDVVTLMATNDPENWDLGSGNPREQTFCQHFVMDDKPLLRDVVTLLATNAPEYWDVGTGNPREQTFCQHFVMDDKPLLVRHAEADMRFYHIAPVTMRSLRFYAGFPVSVPSVLKTTGQSEKVVVGALCCLDDKPHEMTRSQYWRLMKLADAASSILEKTANEYIADPENHPLGQQRAAVQTITKANGPTMVTC</sequence>
<evidence type="ECO:0000256" key="4">
    <source>
        <dbReference type="PROSITE-ProRule" id="PRU00091"/>
    </source>
</evidence>
<dbReference type="InterPro" id="IPR017455">
    <property type="entry name" value="Znf_FYVE-rel"/>
</dbReference>
<dbReference type="SUPFAM" id="SSF55781">
    <property type="entry name" value="GAF domain-like"/>
    <property type="match status" value="1"/>
</dbReference>
<keyword evidence="1" id="KW-0479">Metal-binding</keyword>
<reference evidence="8" key="1">
    <citation type="submission" date="2011-12" db="EMBL/GenBank/DDBJ databases">
        <authorList>
            <consortium name="The Broad Institute Genome Sequencing Platform"/>
            <person name="Russ C."/>
            <person name="Tyler B."/>
            <person name="Panabieres F."/>
            <person name="Shan W."/>
            <person name="Tripathy S."/>
            <person name="Grunwald N."/>
            <person name="Machado M."/>
            <person name="Young S.K."/>
            <person name="Zeng Q."/>
            <person name="Gargeya S."/>
            <person name="Fitzgerald M."/>
            <person name="Haas B."/>
            <person name="Abouelleil A."/>
            <person name="Alvarado L."/>
            <person name="Arachchi H.M."/>
            <person name="Berlin A."/>
            <person name="Chapman S.B."/>
            <person name="Gearin G."/>
            <person name="Goldberg J."/>
            <person name="Griggs A."/>
            <person name="Gujja S."/>
            <person name="Hansen M."/>
            <person name="Heiman D."/>
            <person name="Howarth C."/>
            <person name="Larimer J."/>
            <person name="Lui A."/>
            <person name="MacDonald P.J.P."/>
            <person name="McCowen C."/>
            <person name="Montmayeur A."/>
            <person name="Murphy C."/>
            <person name="Neiman D."/>
            <person name="Pearson M."/>
            <person name="Priest M."/>
            <person name="Roberts A."/>
            <person name="Saif S."/>
            <person name="Shea T."/>
            <person name="Sisk P."/>
            <person name="Stolte C."/>
            <person name="Sykes S."/>
            <person name="Wortman J."/>
            <person name="Nusbaum C."/>
            <person name="Birren B."/>
        </authorList>
    </citation>
    <scope>NUCLEOTIDE SEQUENCE [LARGE SCALE GENOMIC DNA]</scope>
    <source>
        <strain evidence="8">INRA-310</strain>
    </source>
</reference>
<dbReference type="Gene3D" id="3.30.40.10">
    <property type="entry name" value="Zinc/RING finger domain, C3HC4 (zinc finger)"/>
    <property type="match status" value="1"/>
</dbReference>
<dbReference type="OrthoDB" id="106622at2759"/>
<evidence type="ECO:0000256" key="2">
    <source>
        <dbReference type="ARBA" id="ARBA00022771"/>
    </source>
</evidence>
<dbReference type="PANTHER" id="PTHR43102">
    <property type="entry name" value="SLR1143 PROTEIN"/>
    <property type="match status" value="1"/>
</dbReference>
<dbReference type="InterPro" id="IPR011011">
    <property type="entry name" value="Znf_FYVE_PHD"/>
</dbReference>